<dbReference type="InterPro" id="IPR007627">
    <property type="entry name" value="RNA_pol_sigma70_r2"/>
</dbReference>
<dbReference type="PANTHER" id="PTHR43133:SF50">
    <property type="entry name" value="ECF RNA POLYMERASE SIGMA FACTOR SIGM"/>
    <property type="match status" value="1"/>
</dbReference>
<feature type="domain" description="RNA polymerase sigma-70 region 2" evidence="6">
    <location>
        <begin position="18"/>
        <end position="79"/>
    </location>
</feature>
<evidence type="ECO:0000313" key="9">
    <source>
        <dbReference type="Proteomes" id="UP000199034"/>
    </source>
</evidence>
<dbReference type="GO" id="GO:0006352">
    <property type="term" value="P:DNA-templated transcription initiation"/>
    <property type="evidence" value="ECO:0007669"/>
    <property type="project" value="InterPro"/>
</dbReference>
<dbReference type="NCBIfam" id="TIGR02983">
    <property type="entry name" value="SigE-fam_strep"/>
    <property type="match status" value="1"/>
</dbReference>
<dbReference type="Gene3D" id="1.10.1740.10">
    <property type="match status" value="1"/>
</dbReference>
<protein>
    <submittedName>
        <fullName evidence="8">RNA polymerase sigma-70 factor, sigma-E family</fullName>
    </submittedName>
</protein>
<keyword evidence="9" id="KW-1185">Reference proteome</keyword>
<evidence type="ECO:0000256" key="3">
    <source>
        <dbReference type="ARBA" id="ARBA00023082"/>
    </source>
</evidence>
<dbReference type="PANTHER" id="PTHR43133">
    <property type="entry name" value="RNA POLYMERASE ECF-TYPE SIGMA FACTO"/>
    <property type="match status" value="1"/>
</dbReference>
<feature type="domain" description="RNA polymerase sigma factor 70 region 4 type 2" evidence="7">
    <location>
        <begin position="101"/>
        <end position="153"/>
    </location>
</feature>
<dbReference type="Pfam" id="PF04542">
    <property type="entry name" value="Sigma70_r2"/>
    <property type="match status" value="1"/>
</dbReference>
<dbReference type="NCBIfam" id="TIGR02937">
    <property type="entry name" value="sigma70-ECF"/>
    <property type="match status" value="1"/>
</dbReference>
<dbReference type="Proteomes" id="UP000199034">
    <property type="component" value="Unassembled WGS sequence"/>
</dbReference>
<evidence type="ECO:0000259" key="6">
    <source>
        <dbReference type="Pfam" id="PF04542"/>
    </source>
</evidence>
<dbReference type="GO" id="GO:0016987">
    <property type="term" value="F:sigma factor activity"/>
    <property type="evidence" value="ECO:0007669"/>
    <property type="project" value="UniProtKB-KW"/>
</dbReference>
<organism evidence="8 9">
    <name type="scientific">Nocardioides lianchengensis</name>
    <dbReference type="NCBI Taxonomy" id="1045774"/>
    <lineage>
        <taxon>Bacteria</taxon>
        <taxon>Bacillati</taxon>
        <taxon>Actinomycetota</taxon>
        <taxon>Actinomycetes</taxon>
        <taxon>Propionibacteriales</taxon>
        <taxon>Nocardioidaceae</taxon>
        <taxon>Nocardioides</taxon>
    </lineage>
</organism>
<keyword evidence="5" id="KW-0804">Transcription</keyword>
<dbReference type="AlphaFoldDB" id="A0A1G6PUF7"/>
<dbReference type="Pfam" id="PF08281">
    <property type="entry name" value="Sigma70_r4_2"/>
    <property type="match status" value="1"/>
</dbReference>
<dbReference type="GO" id="GO:0003677">
    <property type="term" value="F:DNA binding"/>
    <property type="evidence" value="ECO:0007669"/>
    <property type="project" value="UniProtKB-KW"/>
</dbReference>
<dbReference type="InterPro" id="IPR014284">
    <property type="entry name" value="RNA_pol_sigma-70_dom"/>
</dbReference>
<dbReference type="InterPro" id="IPR013324">
    <property type="entry name" value="RNA_pol_sigma_r3/r4-like"/>
</dbReference>
<dbReference type="EMBL" id="FMZM01000004">
    <property type="protein sequence ID" value="SDC83719.1"/>
    <property type="molecule type" value="Genomic_DNA"/>
</dbReference>
<dbReference type="InterPro" id="IPR039425">
    <property type="entry name" value="RNA_pol_sigma-70-like"/>
</dbReference>
<evidence type="ECO:0000259" key="7">
    <source>
        <dbReference type="Pfam" id="PF08281"/>
    </source>
</evidence>
<evidence type="ECO:0000256" key="2">
    <source>
        <dbReference type="ARBA" id="ARBA00023015"/>
    </source>
</evidence>
<comment type="similarity">
    <text evidence="1">Belongs to the sigma-70 factor family. ECF subfamily.</text>
</comment>
<reference evidence="8 9" key="1">
    <citation type="submission" date="2016-10" db="EMBL/GenBank/DDBJ databases">
        <authorList>
            <person name="de Groot N.N."/>
        </authorList>
    </citation>
    <scope>NUCLEOTIDE SEQUENCE [LARGE SCALE GENOMIC DNA]</scope>
    <source>
        <strain evidence="8 9">CGMCC 4.6858</strain>
    </source>
</reference>
<dbReference type="RefSeq" id="WP_244509325.1">
    <property type="nucleotide sequence ID" value="NZ_FMZM01000004.1"/>
</dbReference>
<evidence type="ECO:0000256" key="1">
    <source>
        <dbReference type="ARBA" id="ARBA00010641"/>
    </source>
</evidence>
<dbReference type="SUPFAM" id="SSF88946">
    <property type="entry name" value="Sigma2 domain of RNA polymerase sigma factors"/>
    <property type="match status" value="1"/>
</dbReference>
<dbReference type="CDD" id="cd06171">
    <property type="entry name" value="Sigma70_r4"/>
    <property type="match status" value="1"/>
</dbReference>
<dbReference type="SUPFAM" id="SSF88659">
    <property type="entry name" value="Sigma3 and sigma4 domains of RNA polymerase sigma factors"/>
    <property type="match status" value="1"/>
</dbReference>
<sequence length="169" mass="18876">MISRADQRSFETFVHDASDRLLRTAYLLTGDRGHAEDLVQTALLRTARRWSTARRDPAAYARRVVVNLAKDRWRDLRRRPGEAPLEVDVAVPVTDGVADRDRLLRAARQLPAGQRAVLVLRYFDDLSVADTAAALGCSEGTVKSQTARALDRLRSVLAPTKENADADRR</sequence>
<proteinExistence type="inferred from homology"/>
<dbReference type="Gene3D" id="1.10.10.10">
    <property type="entry name" value="Winged helix-like DNA-binding domain superfamily/Winged helix DNA-binding domain"/>
    <property type="match status" value="1"/>
</dbReference>
<dbReference type="InterPro" id="IPR013249">
    <property type="entry name" value="RNA_pol_sigma70_r4_t2"/>
</dbReference>
<evidence type="ECO:0000256" key="4">
    <source>
        <dbReference type="ARBA" id="ARBA00023125"/>
    </source>
</evidence>
<dbReference type="STRING" id="1045774.SAMN05421872_104153"/>
<accession>A0A1G6PUF7</accession>
<keyword evidence="4" id="KW-0238">DNA-binding</keyword>
<keyword evidence="3" id="KW-0731">Sigma factor</keyword>
<gene>
    <name evidence="8" type="ORF">SAMN05421872_104153</name>
</gene>
<evidence type="ECO:0000256" key="5">
    <source>
        <dbReference type="ARBA" id="ARBA00023163"/>
    </source>
</evidence>
<keyword evidence="2" id="KW-0805">Transcription regulation</keyword>
<dbReference type="InterPro" id="IPR013325">
    <property type="entry name" value="RNA_pol_sigma_r2"/>
</dbReference>
<name>A0A1G6PUF7_9ACTN</name>
<evidence type="ECO:0000313" key="8">
    <source>
        <dbReference type="EMBL" id="SDC83719.1"/>
    </source>
</evidence>
<dbReference type="InterPro" id="IPR036388">
    <property type="entry name" value="WH-like_DNA-bd_sf"/>
</dbReference>
<dbReference type="InterPro" id="IPR014325">
    <property type="entry name" value="RNA_pol_sigma-E_actinobac"/>
</dbReference>